<organism evidence="3 4">
    <name type="scientific">Sinosporangium siamense</name>
    <dbReference type="NCBI Taxonomy" id="1367973"/>
    <lineage>
        <taxon>Bacteria</taxon>
        <taxon>Bacillati</taxon>
        <taxon>Actinomycetota</taxon>
        <taxon>Actinomycetes</taxon>
        <taxon>Streptosporangiales</taxon>
        <taxon>Streptosporangiaceae</taxon>
        <taxon>Sinosporangium</taxon>
    </lineage>
</organism>
<evidence type="ECO:0000313" key="3">
    <source>
        <dbReference type="EMBL" id="GII97297.1"/>
    </source>
</evidence>
<proteinExistence type="inferred from homology"/>
<comment type="similarity">
    <text evidence="1">Belongs to the short-chain dehydrogenases/reductases (SDR) family.</text>
</comment>
<evidence type="ECO:0000256" key="1">
    <source>
        <dbReference type="ARBA" id="ARBA00006484"/>
    </source>
</evidence>
<dbReference type="GO" id="GO:0016614">
    <property type="term" value="F:oxidoreductase activity, acting on CH-OH group of donors"/>
    <property type="evidence" value="ECO:0007669"/>
    <property type="project" value="UniProtKB-ARBA"/>
</dbReference>
<dbReference type="SUPFAM" id="SSF51735">
    <property type="entry name" value="NAD(P)-binding Rossmann-fold domains"/>
    <property type="match status" value="1"/>
</dbReference>
<dbReference type="Gene3D" id="3.40.50.720">
    <property type="entry name" value="NAD(P)-binding Rossmann-like Domain"/>
    <property type="match status" value="2"/>
</dbReference>
<dbReference type="PANTHER" id="PTHR48107">
    <property type="entry name" value="NADPH-DEPENDENT ALDEHYDE REDUCTASE-LIKE PROTEIN, CHLOROPLASTIC-RELATED"/>
    <property type="match status" value="1"/>
</dbReference>
<name>A0A919RP12_9ACTN</name>
<evidence type="ECO:0000256" key="2">
    <source>
        <dbReference type="ARBA" id="ARBA00023002"/>
    </source>
</evidence>
<comment type="caution">
    <text evidence="3">The sequence shown here is derived from an EMBL/GenBank/DDBJ whole genome shotgun (WGS) entry which is preliminary data.</text>
</comment>
<sequence>MVGTAVAVRADLADRAGVDHLLEEAGRRLDALDILVNNAVGPIAGGKAAMEVFSVVAAGELGVRGITVNVVSPGATDTDLLRETNPEATLEVLVGMTPLGRLGLPDDIADVVAFLAGPDSRWVTGQNIRATGGLGYLR</sequence>
<keyword evidence="2" id="KW-0560">Oxidoreductase</keyword>
<dbReference type="Pfam" id="PF13561">
    <property type="entry name" value="adh_short_C2"/>
    <property type="match status" value="1"/>
</dbReference>
<dbReference type="InterPro" id="IPR036291">
    <property type="entry name" value="NAD(P)-bd_dom_sf"/>
</dbReference>
<dbReference type="PRINTS" id="PR00081">
    <property type="entry name" value="GDHRDH"/>
</dbReference>
<evidence type="ECO:0000313" key="4">
    <source>
        <dbReference type="Proteomes" id="UP000606172"/>
    </source>
</evidence>
<dbReference type="PANTHER" id="PTHR48107:SF7">
    <property type="entry name" value="RE15974P"/>
    <property type="match status" value="1"/>
</dbReference>
<dbReference type="InterPro" id="IPR002347">
    <property type="entry name" value="SDR_fam"/>
</dbReference>
<protein>
    <submittedName>
        <fullName evidence="3">Uncharacterized protein</fullName>
    </submittedName>
</protein>
<dbReference type="Proteomes" id="UP000606172">
    <property type="component" value="Unassembled WGS sequence"/>
</dbReference>
<gene>
    <name evidence="3" type="ORF">Ssi02_75280</name>
</gene>
<accession>A0A919RP12</accession>
<dbReference type="RefSeq" id="WP_239130352.1">
    <property type="nucleotide sequence ID" value="NZ_BOOW01000057.1"/>
</dbReference>
<reference evidence="3" key="1">
    <citation type="submission" date="2021-01" db="EMBL/GenBank/DDBJ databases">
        <title>Whole genome shotgun sequence of Sinosporangium siamense NBRC 109515.</title>
        <authorList>
            <person name="Komaki H."/>
            <person name="Tamura T."/>
        </authorList>
    </citation>
    <scope>NUCLEOTIDE SEQUENCE</scope>
    <source>
        <strain evidence="3">NBRC 109515</strain>
    </source>
</reference>
<dbReference type="EMBL" id="BOOW01000057">
    <property type="protein sequence ID" value="GII97297.1"/>
    <property type="molecule type" value="Genomic_DNA"/>
</dbReference>
<dbReference type="AlphaFoldDB" id="A0A919RP12"/>
<keyword evidence="4" id="KW-1185">Reference proteome</keyword>